<feature type="region of interest" description="Disordered" evidence="1">
    <location>
        <begin position="114"/>
        <end position="152"/>
    </location>
</feature>
<feature type="region of interest" description="Disordered" evidence="1">
    <location>
        <begin position="194"/>
        <end position="264"/>
    </location>
</feature>
<evidence type="ECO:0000313" key="2">
    <source>
        <dbReference type="EMBL" id="CDS37031.1"/>
    </source>
</evidence>
<proteinExistence type="predicted"/>
<dbReference type="OrthoDB" id="6277476at2759"/>
<organism evidence="2 3">
    <name type="scientific">Echinococcus multilocularis</name>
    <name type="common">Fox tapeworm</name>
    <dbReference type="NCBI Taxonomy" id="6211"/>
    <lineage>
        <taxon>Eukaryota</taxon>
        <taxon>Metazoa</taxon>
        <taxon>Spiralia</taxon>
        <taxon>Lophotrochozoa</taxon>
        <taxon>Platyhelminthes</taxon>
        <taxon>Cestoda</taxon>
        <taxon>Eucestoda</taxon>
        <taxon>Cyclophyllidea</taxon>
        <taxon>Taeniidae</taxon>
        <taxon>Echinococcus</taxon>
    </lineage>
</organism>
<sequence length="383" mass="42993">MQDRPIPPIPLTSCKVHDTLGTSDSTVVSDHNHLLEANPSSPSAIATCSTHTFLNSSSEEEEEEEEESDDGVEFLQRSVVIPPADLSAQLKENIEQTARHKGVPMYILTSKLDSDDDQLLMDPQDALGDGDGDEEEEEEDTSVSSSSDEALLPISDRHARQIAALQTRLSQLEKEMQELEVQGMAKERALRELEETTGQPGEHSMTQISSTSEPDLSATTNRSSQREVNSRRRWMRPKRSVHRQNSGTTASRPPSSEQEMAERSKRERLLTELLAVISQRNKLVTQEAVIMAELKKIKLEAYEVTLQQAYDSLRQADNEAIQGRSKVGALRRHGIGWLRKERIFPTNREPARGNREQLLLNEIWKISKEKSVLAAVQGEALRR</sequence>
<feature type="compositionally biased region" description="Basic residues" evidence="1">
    <location>
        <begin position="231"/>
        <end position="242"/>
    </location>
</feature>
<accession>A0A068Y1R8</accession>
<reference evidence="2" key="1">
    <citation type="journal article" date="2013" name="Nature">
        <title>The genomes of four tapeworm species reveal adaptations to parasitism.</title>
        <authorList>
            <person name="Tsai I.J."/>
            <person name="Zarowiecki M."/>
            <person name="Holroyd N."/>
            <person name="Garciarrubio A."/>
            <person name="Sanchez-Flores A."/>
            <person name="Brooks K.L."/>
            <person name="Tracey A."/>
            <person name="Bobes R.J."/>
            <person name="Fragoso G."/>
            <person name="Sciutto E."/>
            <person name="Aslett M."/>
            <person name="Beasley H."/>
            <person name="Bennett H.M."/>
            <person name="Cai J."/>
            <person name="Camicia F."/>
            <person name="Clark R."/>
            <person name="Cucher M."/>
            <person name="De Silva N."/>
            <person name="Day T.A."/>
            <person name="Deplazes P."/>
            <person name="Estrada K."/>
            <person name="Fernandez C."/>
            <person name="Holland P.W."/>
            <person name="Hou J."/>
            <person name="Hu S."/>
            <person name="Huckvale T."/>
            <person name="Hung S.S."/>
            <person name="Kamenetzky L."/>
            <person name="Keane J.A."/>
            <person name="Kiss F."/>
            <person name="Koziol U."/>
            <person name="Lambert O."/>
            <person name="Liu K."/>
            <person name="Luo X."/>
            <person name="Luo Y."/>
            <person name="Macchiaroli N."/>
            <person name="Nichol S."/>
            <person name="Paps J."/>
            <person name="Parkinson J."/>
            <person name="Pouchkina-Stantcheva N."/>
            <person name="Riddiford N."/>
            <person name="Rosenzvit M."/>
            <person name="Salinas G."/>
            <person name="Wasmuth J.D."/>
            <person name="Zamanian M."/>
            <person name="Zheng Y."/>
            <person name="Cai X."/>
            <person name="Soberon X."/>
            <person name="Olson P.D."/>
            <person name="Laclette J.P."/>
            <person name="Brehm K."/>
            <person name="Berriman M."/>
            <person name="Garciarrubio A."/>
            <person name="Bobes R.J."/>
            <person name="Fragoso G."/>
            <person name="Sanchez-Flores A."/>
            <person name="Estrada K."/>
            <person name="Cevallos M.A."/>
            <person name="Morett E."/>
            <person name="Gonzalez V."/>
            <person name="Portillo T."/>
            <person name="Ochoa-Leyva A."/>
            <person name="Jose M.V."/>
            <person name="Sciutto E."/>
            <person name="Landa A."/>
            <person name="Jimenez L."/>
            <person name="Valdes V."/>
            <person name="Carrero J.C."/>
            <person name="Larralde C."/>
            <person name="Morales-Montor J."/>
            <person name="Limon-Lason J."/>
            <person name="Soberon X."/>
            <person name="Laclette J.P."/>
        </authorList>
    </citation>
    <scope>NUCLEOTIDE SEQUENCE [LARGE SCALE GENOMIC DNA]</scope>
</reference>
<dbReference type="EMBL" id="LN902843">
    <property type="protein sequence ID" value="CDS37031.1"/>
    <property type="molecule type" value="Genomic_DNA"/>
</dbReference>
<feature type="compositionally biased region" description="Polar residues" evidence="1">
    <location>
        <begin position="196"/>
        <end position="223"/>
    </location>
</feature>
<evidence type="ECO:0000256" key="1">
    <source>
        <dbReference type="SAM" id="MobiDB-lite"/>
    </source>
</evidence>
<dbReference type="AlphaFoldDB" id="A0A068Y1R8"/>
<keyword evidence="3" id="KW-1185">Reference proteome</keyword>
<feature type="compositionally biased region" description="Polar residues" evidence="1">
    <location>
        <begin position="243"/>
        <end position="258"/>
    </location>
</feature>
<gene>
    <name evidence="2" type="ORF">EmuJ_000425900</name>
</gene>
<evidence type="ECO:0000313" key="3">
    <source>
        <dbReference type="Proteomes" id="UP000017246"/>
    </source>
</evidence>
<name>A0A068Y1R8_ECHMU</name>
<feature type="compositionally biased region" description="Acidic residues" evidence="1">
    <location>
        <begin position="128"/>
        <end position="141"/>
    </location>
</feature>
<protein>
    <submittedName>
        <fullName evidence="2">Uncharacterized protein</fullName>
    </submittedName>
</protein>
<dbReference type="Proteomes" id="UP000017246">
    <property type="component" value="Unassembled WGS sequence"/>
</dbReference>
<reference evidence="2" key="2">
    <citation type="submission" date="2015-11" db="EMBL/GenBank/DDBJ databases">
        <authorList>
            <person name="Zhang Y."/>
            <person name="Guo Z."/>
        </authorList>
    </citation>
    <scope>NUCLEOTIDE SEQUENCE</scope>
</reference>
<dbReference type="STRING" id="6211.A0A068Y1R8"/>